<sequence>MILPLPDSSPELTPIVGTAEDLFPPPRYSESQATWHSSHINASDPADVLAAVGLGLANPGPSQVDWVDPCIFAPGPHQPISPSMPSAASAATVYPDGLLPLAAPEAHFYTHICLGNSFLGSEVIYVHVVVNSSPNSTTVESNEILIPPQCLERFVPEGGQDSSALLRVSFSNLIAAIRTHLQTRSEELPALSSALRRHPNGTFRTTSYLVGHQHLGLADIESFPPVGYVTNGQTQSCGHVFPLDRYHPSTLLFIHSHRSPFPRFLHNDRHFLITYTPFPQPRLHEPGWSSQLAQSVPIIRTAIGGPLDANRSFDTNQPFDVNHICIRRADPASGTPALVRIAVDPRDPNWHGALAVWGLDISRLRYVKHSDRTLTAQLNRWQGLWWFLSLLGAPALGDSDVKDISRARSVILSNGREMLYQDVALEALRWKSVSTIIGKDLAWAWADRVSRGTWDPRFSKTDHSEEI</sequence>
<dbReference type="EMBL" id="JBAHYK010001263">
    <property type="protein sequence ID" value="KAL0568767.1"/>
    <property type="molecule type" value="Genomic_DNA"/>
</dbReference>
<evidence type="ECO:0000313" key="2">
    <source>
        <dbReference type="Proteomes" id="UP001465976"/>
    </source>
</evidence>
<organism evidence="1 2">
    <name type="scientific">Marasmius crinis-equi</name>
    <dbReference type="NCBI Taxonomy" id="585013"/>
    <lineage>
        <taxon>Eukaryota</taxon>
        <taxon>Fungi</taxon>
        <taxon>Dikarya</taxon>
        <taxon>Basidiomycota</taxon>
        <taxon>Agaricomycotina</taxon>
        <taxon>Agaricomycetes</taxon>
        <taxon>Agaricomycetidae</taxon>
        <taxon>Agaricales</taxon>
        <taxon>Marasmiineae</taxon>
        <taxon>Marasmiaceae</taxon>
        <taxon>Marasmius</taxon>
    </lineage>
</organism>
<accession>A0ABR3F115</accession>
<dbReference type="Proteomes" id="UP001465976">
    <property type="component" value="Unassembled WGS sequence"/>
</dbReference>
<gene>
    <name evidence="1" type="ORF">V5O48_013218</name>
</gene>
<comment type="caution">
    <text evidence="1">The sequence shown here is derived from an EMBL/GenBank/DDBJ whole genome shotgun (WGS) entry which is preliminary data.</text>
</comment>
<reference evidence="1 2" key="1">
    <citation type="submission" date="2024-02" db="EMBL/GenBank/DDBJ databases">
        <title>A draft genome for the cacao thread blight pathogen Marasmius crinis-equi.</title>
        <authorList>
            <person name="Cohen S.P."/>
            <person name="Baruah I.K."/>
            <person name="Amoako-Attah I."/>
            <person name="Bukari Y."/>
            <person name="Meinhardt L.W."/>
            <person name="Bailey B.A."/>
        </authorList>
    </citation>
    <scope>NUCLEOTIDE SEQUENCE [LARGE SCALE GENOMIC DNA]</scope>
    <source>
        <strain evidence="1 2">GH-76</strain>
    </source>
</reference>
<evidence type="ECO:0000313" key="1">
    <source>
        <dbReference type="EMBL" id="KAL0568767.1"/>
    </source>
</evidence>
<proteinExistence type="predicted"/>
<keyword evidence="2" id="KW-1185">Reference proteome</keyword>
<name>A0ABR3F115_9AGAR</name>
<protein>
    <submittedName>
        <fullName evidence="1">Uncharacterized protein</fullName>
    </submittedName>
</protein>